<dbReference type="SMART" id="SM00356">
    <property type="entry name" value="ZnF_C3H1"/>
    <property type="match status" value="1"/>
</dbReference>
<dbReference type="Gene3D" id="6.10.250.3220">
    <property type="match status" value="1"/>
</dbReference>
<evidence type="ECO:0000313" key="7">
    <source>
        <dbReference type="EMBL" id="KPA83360.1"/>
    </source>
</evidence>
<dbReference type="Pfam" id="PF00642">
    <property type="entry name" value="zf-CCCH"/>
    <property type="match status" value="1"/>
</dbReference>
<evidence type="ECO:0000256" key="4">
    <source>
        <dbReference type="PROSITE-ProRule" id="PRU00723"/>
    </source>
</evidence>
<proteinExistence type="predicted"/>
<feature type="zinc finger region" description="C3H1-type" evidence="4">
    <location>
        <begin position="316"/>
        <end position="344"/>
    </location>
</feature>
<dbReference type="SUPFAM" id="SSF90229">
    <property type="entry name" value="CCCH zinc finger"/>
    <property type="match status" value="1"/>
</dbReference>
<feature type="region of interest" description="Disordered" evidence="5">
    <location>
        <begin position="130"/>
        <end position="201"/>
    </location>
</feature>
<keyword evidence="3 4" id="KW-0862">Zinc</keyword>
<dbReference type="InterPro" id="IPR036855">
    <property type="entry name" value="Znf_CCCH_sf"/>
</dbReference>
<keyword evidence="2 4" id="KW-0863">Zinc-finger</keyword>
<feature type="region of interest" description="Disordered" evidence="5">
    <location>
        <begin position="281"/>
        <end position="302"/>
    </location>
</feature>
<dbReference type="EMBL" id="LGTL01000004">
    <property type="protein sequence ID" value="KPA83360.1"/>
    <property type="molecule type" value="Genomic_DNA"/>
</dbReference>
<organism evidence="7 8">
    <name type="scientific">Leptomonas pyrrhocoris</name>
    <name type="common">Firebug parasite</name>
    <dbReference type="NCBI Taxonomy" id="157538"/>
    <lineage>
        <taxon>Eukaryota</taxon>
        <taxon>Discoba</taxon>
        <taxon>Euglenozoa</taxon>
        <taxon>Kinetoplastea</taxon>
        <taxon>Metakinetoplastina</taxon>
        <taxon>Trypanosomatida</taxon>
        <taxon>Trypanosomatidae</taxon>
        <taxon>Leishmaniinae</taxon>
        <taxon>Leptomonas</taxon>
    </lineage>
</organism>
<comment type="caution">
    <text evidence="7">The sequence shown here is derived from an EMBL/GenBank/DDBJ whole genome shotgun (WGS) entry which is preliminary data.</text>
</comment>
<accession>A0A0M9G680</accession>
<evidence type="ECO:0000313" key="8">
    <source>
        <dbReference type="Proteomes" id="UP000037923"/>
    </source>
</evidence>
<evidence type="ECO:0000256" key="3">
    <source>
        <dbReference type="ARBA" id="ARBA00022833"/>
    </source>
</evidence>
<protein>
    <recommendedName>
        <fullName evidence="6">C3H1-type domain-containing protein</fullName>
    </recommendedName>
</protein>
<dbReference type="RefSeq" id="XP_015661799.1">
    <property type="nucleotide sequence ID" value="XM_015800197.1"/>
</dbReference>
<dbReference type="VEuPathDB" id="TriTrypDB:LpyrH10_04_5580"/>
<dbReference type="OrthoDB" id="411372at2759"/>
<dbReference type="GO" id="GO:0008270">
    <property type="term" value="F:zinc ion binding"/>
    <property type="evidence" value="ECO:0007669"/>
    <property type="project" value="UniProtKB-KW"/>
</dbReference>
<dbReference type="OMA" id="RCLYHHP"/>
<dbReference type="GeneID" id="26903299"/>
<gene>
    <name evidence="7" type="ORF">ABB37_03008</name>
</gene>
<dbReference type="InterPro" id="IPR000571">
    <property type="entry name" value="Znf_CCCH"/>
</dbReference>
<evidence type="ECO:0000256" key="5">
    <source>
        <dbReference type="SAM" id="MobiDB-lite"/>
    </source>
</evidence>
<name>A0A0M9G680_LEPPY</name>
<feature type="compositionally biased region" description="Basic and acidic residues" evidence="5">
    <location>
        <begin position="135"/>
        <end position="147"/>
    </location>
</feature>
<keyword evidence="1 4" id="KW-0479">Metal-binding</keyword>
<feature type="domain" description="C3H1-type" evidence="6">
    <location>
        <begin position="316"/>
        <end position="344"/>
    </location>
</feature>
<evidence type="ECO:0000259" key="6">
    <source>
        <dbReference type="PROSITE" id="PS50103"/>
    </source>
</evidence>
<feature type="compositionally biased region" description="Basic and acidic residues" evidence="5">
    <location>
        <begin position="168"/>
        <end position="177"/>
    </location>
</feature>
<dbReference type="Proteomes" id="UP000037923">
    <property type="component" value="Unassembled WGS sequence"/>
</dbReference>
<reference evidence="7 8" key="1">
    <citation type="submission" date="2015-07" db="EMBL/GenBank/DDBJ databases">
        <title>High-quality genome of monoxenous trypanosomatid Leptomonas pyrrhocoris.</title>
        <authorList>
            <person name="Flegontov P."/>
            <person name="Butenko A."/>
            <person name="Firsov S."/>
            <person name="Vlcek C."/>
            <person name="Logacheva M.D."/>
            <person name="Field M."/>
            <person name="Filatov D."/>
            <person name="Flegontova O."/>
            <person name="Gerasimov E."/>
            <person name="Jackson A.P."/>
            <person name="Kelly S."/>
            <person name="Opperdoes F."/>
            <person name="O'Reilly A."/>
            <person name="Votypka J."/>
            <person name="Yurchenko V."/>
            <person name="Lukes J."/>
        </authorList>
    </citation>
    <scope>NUCLEOTIDE SEQUENCE [LARGE SCALE GENOMIC DNA]</scope>
    <source>
        <strain evidence="7">H10</strain>
    </source>
</reference>
<evidence type="ECO:0000256" key="1">
    <source>
        <dbReference type="ARBA" id="ARBA00022723"/>
    </source>
</evidence>
<dbReference type="AlphaFoldDB" id="A0A0M9G680"/>
<dbReference type="PROSITE" id="PS50103">
    <property type="entry name" value="ZF_C3H1"/>
    <property type="match status" value="1"/>
</dbReference>
<evidence type="ECO:0000256" key="2">
    <source>
        <dbReference type="ARBA" id="ARBA00022771"/>
    </source>
</evidence>
<keyword evidence="8" id="KW-1185">Reference proteome</keyword>
<sequence>MQQRRRASTTENQQYVTAHAEDEMFYTPMTLLEFAEFMDVCFPVARSLTVSDSIDMLSVFTSVPPDKVLAALQLEPSFAFANCVRGNAPFVSTTVVCFWLHRLMRPTNAAESWWDASDVYLHDASTEGGACNGRATDRPAPHTEDVRSVPLPARSGQPPRPASSSQRTGERSGREASMHPTRNSGSWRDVSDGRPSAATAEMERPTMTINMTTTHTTPVTSRQPSQGTAPSMEQVVAVALSEMDALADKNTQLDCRPVHDAQGTATRDTLCPCENVAMHKDRPRSPLPVQPPAQQQLPPLPPSTTLAELESYVHRGRKMKVCRQFMHTGTCSYGARCLFHHHRPWNVLHSK</sequence>